<name>A0ABS3GPF6_9NEIS</name>
<organism evidence="2 3">
    <name type="scientific">Chromobacterium haemolyticum</name>
    <dbReference type="NCBI Taxonomy" id="394935"/>
    <lineage>
        <taxon>Bacteria</taxon>
        <taxon>Pseudomonadati</taxon>
        <taxon>Pseudomonadota</taxon>
        <taxon>Betaproteobacteria</taxon>
        <taxon>Neisseriales</taxon>
        <taxon>Chromobacteriaceae</taxon>
        <taxon>Chromobacterium</taxon>
    </lineage>
</organism>
<gene>
    <name evidence="2" type="ORF">J1C50_14075</name>
</gene>
<keyword evidence="1" id="KW-0472">Membrane</keyword>
<dbReference type="EMBL" id="JAFLRD010000010">
    <property type="protein sequence ID" value="MBO0416638.1"/>
    <property type="molecule type" value="Genomic_DNA"/>
</dbReference>
<comment type="caution">
    <text evidence="2">The sequence shown here is derived from an EMBL/GenBank/DDBJ whole genome shotgun (WGS) entry which is preliminary data.</text>
</comment>
<protein>
    <submittedName>
        <fullName evidence="2">Uncharacterized protein</fullName>
    </submittedName>
</protein>
<reference evidence="2 3" key="1">
    <citation type="submission" date="2021-03" db="EMBL/GenBank/DDBJ databases">
        <title>First Case of infection caused by Chromobacterium haemolyticum derived from water in China.</title>
        <authorList>
            <person name="Chen J."/>
            <person name="Liu C."/>
        </authorList>
    </citation>
    <scope>NUCLEOTIDE SEQUENCE [LARGE SCALE GENOMIC DNA]</scope>
    <source>
        <strain evidence="2 3">WJ-5</strain>
    </source>
</reference>
<keyword evidence="1" id="KW-0812">Transmembrane</keyword>
<proteinExistence type="predicted"/>
<sequence length="75" mass="8647">MPAIEIIKLCSMVFFFAFFSGFGVSSFFEKTISSRRIERFFDGLIKPPSNDLIARALKIRVAKLQRRIKELENSS</sequence>
<evidence type="ECO:0000313" key="3">
    <source>
        <dbReference type="Proteomes" id="UP000664349"/>
    </source>
</evidence>
<accession>A0ABS3GPF6</accession>
<evidence type="ECO:0000256" key="1">
    <source>
        <dbReference type="SAM" id="Phobius"/>
    </source>
</evidence>
<feature type="transmembrane region" description="Helical" evidence="1">
    <location>
        <begin position="6"/>
        <end position="28"/>
    </location>
</feature>
<keyword evidence="1" id="KW-1133">Transmembrane helix</keyword>
<dbReference type="RefSeq" id="WP_200122782.1">
    <property type="nucleotide sequence ID" value="NZ_JAEILV010000009.1"/>
</dbReference>
<keyword evidence="3" id="KW-1185">Reference proteome</keyword>
<evidence type="ECO:0000313" key="2">
    <source>
        <dbReference type="EMBL" id="MBO0416638.1"/>
    </source>
</evidence>
<dbReference type="Proteomes" id="UP000664349">
    <property type="component" value="Unassembled WGS sequence"/>
</dbReference>